<dbReference type="InterPro" id="IPR011055">
    <property type="entry name" value="Dup_hybrid_motif"/>
</dbReference>
<reference evidence="2" key="1">
    <citation type="submission" date="2022-08" db="EMBL/GenBank/DDBJ databases">
        <title>Complete genome sequence of Mycoplasma cottewii type strain VIS.</title>
        <authorList>
            <person name="Spergser J."/>
        </authorList>
    </citation>
    <scope>NUCLEOTIDE SEQUENCE</scope>
    <source>
        <strain evidence="2">VIS</strain>
    </source>
</reference>
<keyword evidence="3" id="KW-1185">Reference proteome</keyword>
<evidence type="ECO:0000313" key="2">
    <source>
        <dbReference type="EMBL" id="UWD35176.1"/>
    </source>
</evidence>
<dbReference type="NCBIfam" id="NF045981">
    <property type="entry name" value="MSC0775_fam_LP"/>
    <property type="match status" value="1"/>
</dbReference>
<feature type="chain" id="PRO_5045228834" evidence="1">
    <location>
        <begin position="24"/>
        <end position="737"/>
    </location>
</feature>
<dbReference type="PROSITE" id="PS51257">
    <property type="entry name" value="PROKAR_LIPOPROTEIN"/>
    <property type="match status" value="1"/>
</dbReference>
<protein>
    <submittedName>
        <fullName evidence="2">Lipoprotein</fullName>
    </submittedName>
</protein>
<evidence type="ECO:0000256" key="1">
    <source>
        <dbReference type="SAM" id="SignalP"/>
    </source>
</evidence>
<gene>
    <name evidence="2" type="ORF">NX779_00755</name>
</gene>
<dbReference type="Gene3D" id="2.70.70.10">
    <property type="entry name" value="Glucose Permease (Domain IIA)"/>
    <property type="match status" value="1"/>
</dbReference>
<sequence>MKLLKKLFLPLLSSTVIIPSALAVVSCYGPTFKNSLTEAEQLNQINILSEINKYFEKHDHSEELVKFTDPKASGQTVEFGNIMKNNYAAKYIKFDENKFKQIVKEKFNLSDNYLKGLTFQVDYTNITRDFSNNFDVVFPIKVRRDLESHKRAIYAPFSDGLFSEQIINFRLKNVKVSKTERIKLDNIKPIYEKLKKLDDTKFSVEINSTISEEIKNSINEWGIHELSSKQLESIFKIKIEEFEKLKTEFKNNNIEFKATIFDVDFLDSELELNEGLLKVRLAVRDVENNKPNAETGVTSFIKFKFDQNDKFWNDLKLNEIIKVNTIKFGELNTDFFEISKDHLYINFDKNKFEKVNIAKINKGTNFRNANLVLEILTKENKQITLNKTIGVKKYANLYEEDFVKRNINAPNFATEMLTQENLKSVNKDFFRQFNSELFSGGYASSRGFYGEKIKTPIYMHIGEDYLANDHQAVLMPYDGKIIAAYELTSNKPFSGVGTVLVAEIPVKNLDWSPKEIETQLNGNNNNIYMSFLHLDAAKTLNNERFGLATESANLSGGRVIKVAKGVTPKNPVTVTKNTIIGYLGDNASNGGWMSHAHVNLYTRRENYLSENYFSTKTQSVALSQRDIDRYNSKKEIKDESGTVIGEKEVWDTLGNIGLHLSPQLLVVNEVDPITGEEIKDKTTNKPITIKDEIPLYVGGLSMVNFEKTKAYGNPNLVYRLRDNKTASFDIRKVNNLD</sequence>
<name>A0ABY5TYR5_9MOLU</name>
<accession>A0ABY5TYR5</accession>
<evidence type="ECO:0000313" key="3">
    <source>
        <dbReference type="Proteomes" id="UP001059819"/>
    </source>
</evidence>
<dbReference type="EMBL" id="CP103424">
    <property type="protein sequence ID" value="UWD35176.1"/>
    <property type="molecule type" value="Genomic_DNA"/>
</dbReference>
<dbReference type="Proteomes" id="UP001059819">
    <property type="component" value="Chromosome"/>
</dbReference>
<dbReference type="RefSeq" id="WP_259430328.1">
    <property type="nucleotide sequence ID" value="NZ_CP103424.1"/>
</dbReference>
<keyword evidence="1" id="KW-0732">Signal</keyword>
<feature type="signal peptide" evidence="1">
    <location>
        <begin position="1"/>
        <end position="23"/>
    </location>
</feature>
<organism evidence="2 3">
    <name type="scientific">Mycoplasma cottewii</name>
    <dbReference type="NCBI Taxonomy" id="51364"/>
    <lineage>
        <taxon>Bacteria</taxon>
        <taxon>Bacillati</taxon>
        <taxon>Mycoplasmatota</taxon>
        <taxon>Mollicutes</taxon>
        <taxon>Mycoplasmataceae</taxon>
        <taxon>Mycoplasma</taxon>
    </lineage>
</organism>
<keyword evidence="2" id="KW-0449">Lipoprotein</keyword>
<proteinExistence type="predicted"/>